<dbReference type="InterPro" id="IPR050388">
    <property type="entry name" value="ABC_Ni/Peptide_Import"/>
</dbReference>
<dbReference type="PROSITE" id="PS50893">
    <property type="entry name" value="ABC_TRANSPORTER_2"/>
    <property type="match status" value="1"/>
</dbReference>
<feature type="region of interest" description="Disordered" evidence="14">
    <location>
        <begin position="266"/>
        <end position="287"/>
    </location>
</feature>
<evidence type="ECO:0000256" key="11">
    <source>
        <dbReference type="ARBA" id="ARBA00039098"/>
    </source>
</evidence>
<dbReference type="SMART" id="SM00382">
    <property type="entry name" value="AAA"/>
    <property type="match status" value="1"/>
</dbReference>
<comment type="subcellular location">
    <subcellularLocation>
        <location evidence="1">Cell inner membrane</location>
        <topology evidence="1">Peripheral membrane protein</topology>
    </subcellularLocation>
</comment>
<comment type="subunit">
    <text evidence="10">The complex is composed of two ATP-binding proteins (NikD and NikE), two transmembrane proteins (NikB and NikC) and a solute-binding protein (NikA).</text>
</comment>
<keyword evidence="9" id="KW-0472">Membrane</keyword>
<dbReference type="PANTHER" id="PTHR43297:SF13">
    <property type="entry name" value="NICKEL ABC TRANSPORTER, ATP-BINDING PROTEIN"/>
    <property type="match status" value="1"/>
</dbReference>
<dbReference type="InterPro" id="IPR003593">
    <property type="entry name" value="AAA+_ATPase"/>
</dbReference>
<reference evidence="16 17" key="1">
    <citation type="submission" date="2022-05" db="EMBL/GenBank/DDBJ databases">
        <authorList>
            <person name="Park J.-S."/>
        </authorList>
    </citation>
    <scope>NUCLEOTIDE SEQUENCE [LARGE SCALE GENOMIC DNA]</scope>
    <source>
        <strain evidence="16 17">2012CJ34-2</strain>
    </source>
</reference>
<dbReference type="RefSeq" id="WP_249700872.1">
    <property type="nucleotide sequence ID" value="NZ_JAMFLX010000023.1"/>
</dbReference>
<comment type="similarity">
    <text evidence="2">Belongs to the ABC transporter superfamily.</text>
</comment>
<evidence type="ECO:0000259" key="15">
    <source>
        <dbReference type="PROSITE" id="PS50893"/>
    </source>
</evidence>
<keyword evidence="6 16" id="KW-0067">ATP-binding</keyword>
<evidence type="ECO:0000256" key="8">
    <source>
        <dbReference type="ARBA" id="ARBA00023065"/>
    </source>
</evidence>
<keyword evidence="8" id="KW-0406">Ion transport</keyword>
<evidence type="ECO:0000256" key="4">
    <source>
        <dbReference type="ARBA" id="ARBA00022475"/>
    </source>
</evidence>
<accession>A0ABT0PJ85</accession>
<keyword evidence="17" id="KW-1185">Reference proteome</keyword>
<dbReference type="PANTHER" id="PTHR43297">
    <property type="entry name" value="OLIGOPEPTIDE TRANSPORT ATP-BINDING PROTEIN APPD"/>
    <property type="match status" value="1"/>
</dbReference>
<dbReference type="Pfam" id="PF00005">
    <property type="entry name" value="ABC_tran"/>
    <property type="match status" value="1"/>
</dbReference>
<keyword evidence="5" id="KW-0547">Nucleotide-binding</keyword>
<evidence type="ECO:0000313" key="17">
    <source>
        <dbReference type="Proteomes" id="UP001203338"/>
    </source>
</evidence>
<evidence type="ECO:0000256" key="5">
    <source>
        <dbReference type="ARBA" id="ARBA00022741"/>
    </source>
</evidence>
<evidence type="ECO:0000256" key="9">
    <source>
        <dbReference type="ARBA" id="ARBA00023136"/>
    </source>
</evidence>
<keyword evidence="3" id="KW-0813">Transport</keyword>
<dbReference type="EC" id="7.2.2.11" evidence="11"/>
<evidence type="ECO:0000256" key="10">
    <source>
        <dbReference type="ARBA" id="ARBA00038669"/>
    </source>
</evidence>
<dbReference type="SUPFAM" id="SSF52540">
    <property type="entry name" value="P-loop containing nucleoside triphosphate hydrolases"/>
    <property type="match status" value="1"/>
</dbReference>
<evidence type="ECO:0000256" key="1">
    <source>
        <dbReference type="ARBA" id="ARBA00004417"/>
    </source>
</evidence>
<keyword evidence="4" id="KW-1003">Cell membrane</keyword>
<gene>
    <name evidence="16" type="ORF">M3P05_15485</name>
</gene>
<dbReference type="GO" id="GO:0005524">
    <property type="term" value="F:ATP binding"/>
    <property type="evidence" value="ECO:0007669"/>
    <property type="project" value="UniProtKB-KW"/>
</dbReference>
<comment type="caution">
    <text evidence="16">The sequence shown here is derived from an EMBL/GenBank/DDBJ whole genome shotgun (WGS) entry which is preliminary data.</text>
</comment>
<keyword evidence="7" id="KW-1278">Translocase</keyword>
<evidence type="ECO:0000313" key="16">
    <source>
        <dbReference type="EMBL" id="MCL6271326.1"/>
    </source>
</evidence>
<proteinExistence type="inferred from homology"/>
<evidence type="ECO:0000256" key="2">
    <source>
        <dbReference type="ARBA" id="ARBA00005417"/>
    </source>
</evidence>
<evidence type="ECO:0000256" key="7">
    <source>
        <dbReference type="ARBA" id="ARBA00022967"/>
    </source>
</evidence>
<comment type="catalytic activity">
    <reaction evidence="13">
        <text>Ni(2+)(out) + ATP + H2O = Ni(2+)(in) + ADP + phosphate + H(+)</text>
        <dbReference type="Rhea" id="RHEA:15557"/>
        <dbReference type="ChEBI" id="CHEBI:15377"/>
        <dbReference type="ChEBI" id="CHEBI:15378"/>
        <dbReference type="ChEBI" id="CHEBI:30616"/>
        <dbReference type="ChEBI" id="CHEBI:43474"/>
        <dbReference type="ChEBI" id="CHEBI:49786"/>
        <dbReference type="ChEBI" id="CHEBI:456216"/>
        <dbReference type="EC" id="7.2.2.11"/>
    </reaction>
    <physiologicalReaction direction="left-to-right" evidence="13">
        <dbReference type="Rhea" id="RHEA:15558"/>
    </physiologicalReaction>
</comment>
<dbReference type="PROSITE" id="PS00211">
    <property type="entry name" value="ABC_TRANSPORTER_1"/>
    <property type="match status" value="1"/>
</dbReference>
<sequence>MNKLKKEPLFKVKDLVIDLYTEQVSVRAVDSVNLEVNAGEILAVVGESGSGKTVMTLGPLGLLPEGVSVDIRGQSQCSGQDLLNKPARELAKLRGENFGIIFQDPISALNPMKKVGPQLASQAVRLRGVSKQQGKEIAIELLQRTGIPDPEDRYNRYPHEMSGGMLQRVMIALALVGNPKILIADEPITALDATVQAQILELLKDIQCRENIAIILITHDISVVAQMADQVAVLYAGRIAEYGTMEDVLTRPVHPYTKGLLSSVPDLRSKRGENASGPAGITGSPPDQSSLLPGCRFVERCPVAQTFCSKFRPPLEVLPHLSQRHFVACPVAVESTIEQMEGEAYEQ</sequence>
<evidence type="ECO:0000256" key="6">
    <source>
        <dbReference type="ARBA" id="ARBA00022840"/>
    </source>
</evidence>
<name>A0ABT0PJ85_9GAMM</name>
<dbReference type="EMBL" id="JAMFLX010000023">
    <property type="protein sequence ID" value="MCL6271326.1"/>
    <property type="molecule type" value="Genomic_DNA"/>
</dbReference>
<evidence type="ECO:0000256" key="3">
    <source>
        <dbReference type="ARBA" id="ARBA00022448"/>
    </source>
</evidence>
<organism evidence="16 17">
    <name type="scientific">Parendozoicomonas callyspongiae</name>
    <dbReference type="NCBI Taxonomy" id="2942213"/>
    <lineage>
        <taxon>Bacteria</taxon>
        <taxon>Pseudomonadati</taxon>
        <taxon>Pseudomonadota</taxon>
        <taxon>Gammaproteobacteria</taxon>
        <taxon>Oceanospirillales</taxon>
        <taxon>Endozoicomonadaceae</taxon>
        <taxon>Parendozoicomonas</taxon>
    </lineage>
</organism>
<evidence type="ECO:0000256" key="13">
    <source>
        <dbReference type="ARBA" id="ARBA00048610"/>
    </source>
</evidence>
<dbReference type="CDD" id="cd03257">
    <property type="entry name" value="ABC_NikE_OppD_transporters"/>
    <property type="match status" value="1"/>
</dbReference>
<evidence type="ECO:0000256" key="12">
    <source>
        <dbReference type="ARBA" id="ARBA00044143"/>
    </source>
</evidence>
<evidence type="ECO:0000256" key="14">
    <source>
        <dbReference type="SAM" id="MobiDB-lite"/>
    </source>
</evidence>
<dbReference type="Proteomes" id="UP001203338">
    <property type="component" value="Unassembled WGS sequence"/>
</dbReference>
<dbReference type="InterPro" id="IPR013563">
    <property type="entry name" value="Oligopep_ABC_C"/>
</dbReference>
<dbReference type="InterPro" id="IPR017871">
    <property type="entry name" value="ABC_transporter-like_CS"/>
</dbReference>
<feature type="domain" description="ABC transporter" evidence="15">
    <location>
        <begin position="10"/>
        <end position="261"/>
    </location>
</feature>
<dbReference type="InterPro" id="IPR027417">
    <property type="entry name" value="P-loop_NTPase"/>
</dbReference>
<dbReference type="Gene3D" id="3.40.50.300">
    <property type="entry name" value="P-loop containing nucleotide triphosphate hydrolases"/>
    <property type="match status" value="1"/>
</dbReference>
<protein>
    <recommendedName>
        <fullName evidence="12">Nickel import system ATP-binding protein NikD</fullName>
        <ecNumber evidence="11">7.2.2.11</ecNumber>
    </recommendedName>
</protein>
<dbReference type="InterPro" id="IPR003439">
    <property type="entry name" value="ABC_transporter-like_ATP-bd"/>
</dbReference>
<dbReference type="NCBIfam" id="TIGR01727">
    <property type="entry name" value="oligo_HPY"/>
    <property type="match status" value="1"/>
</dbReference>
<dbReference type="Pfam" id="PF08352">
    <property type="entry name" value="oligo_HPY"/>
    <property type="match status" value="1"/>
</dbReference>